<keyword evidence="4" id="KW-1185">Reference proteome</keyword>
<dbReference type="OrthoDB" id="690172at2759"/>
<comment type="caution">
    <text evidence="3">The sequence shown here is derived from an EMBL/GenBank/DDBJ whole genome shotgun (WGS) entry which is preliminary data.</text>
</comment>
<name>A0A9J6A820_SOLCO</name>
<evidence type="ECO:0000313" key="3">
    <source>
        <dbReference type="EMBL" id="KAG5620435.1"/>
    </source>
</evidence>
<dbReference type="PANTHER" id="PTHR36381:SF1">
    <property type="entry name" value="ETHYLENE-REGULATED TRANSCRIPT 2 (ERT2)"/>
    <property type="match status" value="1"/>
</dbReference>
<protein>
    <recommendedName>
        <fullName evidence="5">Ethylene-responsive nuclear protein</fullName>
    </recommendedName>
</protein>
<reference evidence="3 4" key="1">
    <citation type="submission" date="2020-09" db="EMBL/GenBank/DDBJ databases">
        <title>De no assembly of potato wild relative species, Solanum commersonii.</title>
        <authorList>
            <person name="Cho K."/>
        </authorList>
    </citation>
    <scope>NUCLEOTIDE SEQUENCE [LARGE SCALE GENOMIC DNA]</scope>
    <source>
        <strain evidence="3">LZ3.2</strain>
        <tissue evidence="3">Leaf</tissue>
    </source>
</reference>
<dbReference type="EMBL" id="JACXVP010000002">
    <property type="protein sequence ID" value="KAG5620435.1"/>
    <property type="molecule type" value="Genomic_DNA"/>
</dbReference>
<evidence type="ECO:0000256" key="2">
    <source>
        <dbReference type="SAM" id="Phobius"/>
    </source>
</evidence>
<proteinExistence type="predicted"/>
<accession>A0A9J6A820</accession>
<feature type="transmembrane region" description="Helical" evidence="2">
    <location>
        <begin position="376"/>
        <end position="406"/>
    </location>
</feature>
<keyword evidence="2" id="KW-0812">Transmembrane</keyword>
<feature type="transmembrane region" description="Helical" evidence="2">
    <location>
        <begin position="134"/>
        <end position="161"/>
    </location>
</feature>
<dbReference type="AlphaFoldDB" id="A0A9J6A820"/>
<evidence type="ECO:0000313" key="4">
    <source>
        <dbReference type="Proteomes" id="UP000824120"/>
    </source>
</evidence>
<dbReference type="PANTHER" id="PTHR36381">
    <property type="entry name" value="ETHYLENE-REGULATED TRANSCRIPT 2 (ERT2)"/>
    <property type="match status" value="1"/>
</dbReference>
<dbReference type="Proteomes" id="UP000824120">
    <property type="component" value="Chromosome 2"/>
</dbReference>
<keyword evidence="2" id="KW-1133">Transmembrane helix</keyword>
<sequence>MPFPWKKVKKTSISQLVKDHVNSQSVSPLMVETGFPTSLVDLVVKNRRRLKKSSKKKMADDPLFVTSPSPPHPSSSVTLPSTSQFMIDDNEVPPLIRVAEVEGDKPESCKMNNEKEWGNGCLSMNQGLVAVLKMFLVAGLVLGMNNLVMGITMSAFLLFLLEYLGERLYGFFSGLQRRVRLMIQGIRDIFRAKVVEEDEDDCVFKAPLELSKDGRSDFGCQIQEIEVAQVEDSQCIRDGKAKCVGVDVMEKGEESRYDLCESKEKKSHRAKMKSKMKKLVPKKFRKKKGSALERPMLLDELDYVIEGKTETEGSSEEKMQSNGIVSSVASSIDDKTDIVSSEVFTDASVEESFNGTDDKATIVGEEELTGREHSSMYIALLLIVLVGLIGGRVLALVFTLTCCLMLKRGEGIGRFTKLPVIRSYLATNTSNVDFAPITIQSSDPYYLHPLDSPEKVLVAFKFNGIGYGEWRRSMLIDCLARTN</sequence>
<evidence type="ECO:0000256" key="1">
    <source>
        <dbReference type="SAM" id="MobiDB-lite"/>
    </source>
</evidence>
<keyword evidence="2" id="KW-0472">Membrane</keyword>
<evidence type="ECO:0008006" key="5">
    <source>
        <dbReference type="Google" id="ProtNLM"/>
    </source>
</evidence>
<organism evidence="3 4">
    <name type="scientific">Solanum commersonii</name>
    <name type="common">Commerson's wild potato</name>
    <name type="synonym">Commerson's nightshade</name>
    <dbReference type="NCBI Taxonomy" id="4109"/>
    <lineage>
        <taxon>Eukaryota</taxon>
        <taxon>Viridiplantae</taxon>
        <taxon>Streptophyta</taxon>
        <taxon>Embryophyta</taxon>
        <taxon>Tracheophyta</taxon>
        <taxon>Spermatophyta</taxon>
        <taxon>Magnoliopsida</taxon>
        <taxon>eudicotyledons</taxon>
        <taxon>Gunneridae</taxon>
        <taxon>Pentapetalae</taxon>
        <taxon>asterids</taxon>
        <taxon>lamiids</taxon>
        <taxon>Solanales</taxon>
        <taxon>Solanaceae</taxon>
        <taxon>Solanoideae</taxon>
        <taxon>Solaneae</taxon>
        <taxon>Solanum</taxon>
    </lineage>
</organism>
<gene>
    <name evidence="3" type="ORF">H5410_005653</name>
</gene>
<feature type="region of interest" description="Disordered" evidence="1">
    <location>
        <begin position="51"/>
        <end position="79"/>
    </location>
</feature>